<proteinExistence type="predicted"/>
<feature type="compositionally biased region" description="Basic and acidic residues" evidence="1">
    <location>
        <begin position="226"/>
        <end position="235"/>
    </location>
</feature>
<evidence type="ECO:0000256" key="1">
    <source>
        <dbReference type="SAM" id="MobiDB-lite"/>
    </source>
</evidence>
<dbReference type="KEGG" id="btab:109031077"/>
<evidence type="ECO:0000313" key="3">
    <source>
        <dbReference type="Proteomes" id="UP001152759"/>
    </source>
</evidence>
<dbReference type="Proteomes" id="UP001152759">
    <property type="component" value="Chromosome 3"/>
</dbReference>
<name>A0A9P0A8W7_BEMTA</name>
<organism evidence="2 3">
    <name type="scientific">Bemisia tabaci</name>
    <name type="common">Sweetpotato whitefly</name>
    <name type="synonym">Aleurodes tabaci</name>
    <dbReference type="NCBI Taxonomy" id="7038"/>
    <lineage>
        <taxon>Eukaryota</taxon>
        <taxon>Metazoa</taxon>
        <taxon>Ecdysozoa</taxon>
        <taxon>Arthropoda</taxon>
        <taxon>Hexapoda</taxon>
        <taxon>Insecta</taxon>
        <taxon>Pterygota</taxon>
        <taxon>Neoptera</taxon>
        <taxon>Paraneoptera</taxon>
        <taxon>Hemiptera</taxon>
        <taxon>Sternorrhyncha</taxon>
        <taxon>Aleyrodoidea</taxon>
        <taxon>Aleyrodidae</taxon>
        <taxon>Aleyrodinae</taxon>
        <taxon>Bemisia</taxon>
    </lineage>
</organism>
<gene>
    <name evidence="2" type="ORF">BEMITA_LOCUS5715</name>
</gene>
<feature type="compositionally biased region" description="Polar residues" evidence="1">
    <location>
        <begin position="272"/>
        <end position="282"/>
    </location>
</feature>
<accession>A0A9P0A8W7</accession>
<feature type="region of interest" description="Disordered" evidence="1">
    <location>
        <begin position="1"/>
        <end position="95"/>
    </location>
</feature>
<dbReference type="AlphaFoldDB" id="A0A9P0A8W7"/>
<dbReference type="EMBL" id="OU963864">
    <property type="protein sequence ID" value="CAH0386624.1"/>
    <property type="molecule type" value="Genomic_DNA"/>
</dbReference>
<feature type="region of interest" description="Disordered" evidence="1">
    <location>
        <begin position="253"/>
        <end position="299"/>
    </location>
</feature>
<feature type="compositionally biased region" description="Basic and acidic residues" evidence="1">
    <location>
        <begin position="1"/>
        <end position="11"/>
    </location>
</feature>
<feature type="compositionally biased region" description="Basic residues" evidence="1">
    <location>
        <begin position="184"/>
        <end position="197"/>
    </location>
</feature>
<sequence>MVMLKVEKNHADMTPTPKKKDKKLKLVGNDSTPKVVKAANGEGLQKNSVSSAVKPQKSKESALASPTKSANDGSASPSKKKNINKGKEFGKYGKRNEMKSKDDVFGKMVKEEAVKEHLSPMFLKKLEKCTARLPLGGKRFVYWLVHDVKYKIKFLPVIEEVFKLIKDMKVLPLPANGQPPKTASQKKKEKRLKRKQKLKEAAGITGSKKENVKSGDSPAAAITTPERPEKRKINEVSETSAVIGSVESAKKKKIKTERVSVKLEPSSDGEAANNSFTAANNDSPKEKKKKRKSLAKQSA</sequence>
<protein>
    <submittedName>
        <fullName evidence="2">Uncharacterized protein</fullName>
    </submittedName>
</protein>
<feature type="compositionally biased region" description="Polar residues" evidence="1">
    <location>
        <begin position="64"/>
        <end position="77"/>
    </location>
</feature>
<feature type="region of interest" description="Disordered" evidence="1">
    <location>
        <begin position="173"/>
        <end position="240"/>
    </location>
</feature>
<feature type="compositionally biased region" description="Basic and acidic residues" evidence="1">
    <location>
        <begin position="85"/>
        <end position="95"/>
    </location>
</feature>
<feature type="compositionally biased region" description="Basic residues" evidence="1">
    <location>
        <begin position="286"/>
        <end position="299"/>
    </location>
</feature>
<reference evidence="2" key="1">
    <citation type="submission" date="2021-12" db="EMBL/GenBank/DDBJ databases">
        <authorList>
            <person name="King R."/>
        </authorList>
    </citation>
    <scope>NUCLEOTIDE SEQUENCE</scope>
</reference>
<keyword evidence="3" id="KW-1185">Reference proteome</keyword>
<evidence type="ECO:0000313" key="2">
    <source>
        <dbReference type="EMBL" id="CAH0386624.1"/>
    </source>
</evidence>